<dbReference type="Proteomes" id="UP001596174">
    <property type="component" value="Unassembled WGS sequence"/>
</dbReference>
<protein>
    <submittedName>
        <fullName evidence="1">Uncharacterized protein</fullName>
    </submittedName>
</protein>
<proteinExistence type="predicted"/>
<comment type="caution">
    <text evidence="1">The sequence shown here is derived from an EMBL/GenBank/DDBJ whole genome shotgun (WGS) entry which is preliminary data.</text>
</comment>
<evidence type="ECO:0000313" key="1">
    <source>
        <dbReference type="EMBL" id="MFC5911334.1"/>
    </source>
</evidence>
<organism evidence="1 2">
    <name type="scientific">Streptacidiphilus monticola</name>
    <dbReference type="NCBI Taxonomy" id="2161674"/>
    <lineage>
        <taxon>Bacteria</taxon>
        <taxon>Bacillati</taxon>
        <taxon>Actinomycetota</taxon>
        <taxon>Actinomycetes</taxon>
        <taxon>Kitasatosporales</taxon>
        <taxon>Streptomycetaceae</taxon>
        <taxon>Streptacidiphilus</taxon>
    </lineage>
</organism>
<dbReference type="RefSeq" id="WP_380590108.1">
    <property type="nucleotide sequence ID" value="NZ_JBHSQJ010000156.1"/>
</dbReference>
<name>A0ABW1G9Q7_9ACTN</name>
<dbReference type="EMBL" id="JBHSQJ010000156">
    <property type="protein sequence ID" value="MFC5911334.1"/>
    <property type="molecule type" value="Genomic_DNA"/>
</dbReference>
<sequence length="131" mass="14896">MSAPAREAAGLNAVARDCARRLDALLARPPRHADDWSLAWNSNCPCELCGSLSEFLASPTRRTLEWPLAKERRRHIHGRLDSAALPVAHETRRQGRPYTLVLTKTQELFIRERQNRDRATADRAWLASAWT</sequence>
<reference evidence="2" key="1">
    <citation type="journal article" date="2019" name="Int. J. Syst. Evol. Microbiol.">
        <title>The Global Catalogue of Microorganisms (GCM) 10K type strain sequencing project: providing services to taxonomists for standard genome sequencing and annotation.</title>
        <authorList>
            <consortium name="The Broad Institute Genomics Platform"/>
            <consortium name="The Broad Institute Genome Sequencing Center for Infectious Disease"/>
            <person name="Wu L."/>
            <person name="Ma J."/>
        </authorList>
    </citation>
    <scope>NUCLEOTIDE SEQUENCE [LARGE SCALE GENOMIC DNA]</scope>
    <source>
        <strain evidence="2">JCM 4816</strain>
    </source>
</reference>
<keyword evidence="2" id="KW-1185">Reference proteome</keyword>
<evidence type="ECO:0000313" key="2">
    <source>
        <dbReference type="Proteomes" id="UP001596174"/>
    </source>
</evidence>
<gene>
    <name evidence="1" type="ORF">ACFP3V_29545</name>
</gene>
<accession>A0ABW1G9Q7</accession>